<keyword evidence="8 11" id="KW-0675">Receptor</keyword>
<evidence type="ECO:0000256" key="11">
    <source>
        <dbReference type="RuleBase" id="RU000688"/>
    </source>
</evidence>
<dbReference type="GO" id="GO:0004993">
    <property type="term" value="F:G protein-coupled serotonin receptor activity"/>
    <property type="evidence" value="ECO:0007669"/>
    <property type="project" value="InterPro"/>
</dbReference>
<dbReference type="Gene3D" id="1.20.1070.10">
    <property type="entry name" value="Rhodopsin 7-helix transmembrane proteins"/>
    <property type="match status" value="1"/>
</dbReference>
<dbReference type="PRINTS" id="PR00237">
    <property type="entry name" value="GPCRRHODOPSN"/>
</dbReference>
<dbReference type="InterPro" id="IPR000276">
    <property type="entry name" value="GPCR_Rhodpsn"/>
</dbReference>
<organism evidence="14">
    <name type="scientific">Schmidtea mediterranea</name>
    <name type="common">Freshwater planarian flatworm</name>
    <dbReference type="NCBI Taxonomy" id="79327"/>
    <lineage>
        <taxon>Eukaryota</taxon>
        <taxon>Metazoa</taxon>
        <taxon>Spiralia</taxon>
        <taxon>Lophotrochozoa</taxon>
        <taxon>Platyhelminthes</taxon>
        <taxon>Rhabditophora</taxon>
        <taxon>Seriata</taxon>
        <taxon>Tricladida</taxon>
        <taxon>Continenticola</taxon>
        <taxon>Geoplanoidea</taxon>
        <taxon>Dugesiidae</taxon>
        <taxon>Schmidtea</taxon>
    </lineage>
</organism>
<evidence type="ECO:0000256" key="4">
    <source>
        <dbReference type="ARBA" id="ARBA00022989"/>
    </source>
</evidence>
<feature type="transmembrane region" description="Helical" evidence="12">
    <location>
        <begin position="129"/>
        <end position="150"/>
    </location>
</feature>
<sequence>MNRSTVTNYELLLSNFSSQLGFEICKFYYELLNNNSIGFFEIPQICRKYTPTQEVFIGLILSILTFSTLVGNILIIIAVTLVKKLQTPSNLLIVNLATSDLLVSGIVLPFAIIFQLKGFWPFSEFLCDTFILSDVLLCTCSILSLCIISIDRYFAITRPLQYASKRTTGRISIMIVSVWVLAGLISVPPFIGWKEKFVKNECKYSDSLSYQIYATFGAFYVPLFIMLFLYGKILLLAKRIANLDLKQRSQKTSRRNSTVVFSNHNTTENRKPSLQQTMNCSFIQHDHRESNDKSEEMAFSKRYTITKLYNRTSMNLYKKSKLSSEVKAIKTLGIIMGCFTICWCPFFIIQLTIPIAKALGQDPNFVPPTVIEIFLWLGYFNSFLNPIIYAKFNRDFRTPFKEILLFRCRTINRRMRSESYVEQYGMMNRRRSTLDVTYNNTARKMTKTREDFNNSLRFSRK</sequence>
<dbReference type="SUPFAM" id="SSF81321">
    <property type="entry name" value="Family A G protein-coupled receptor-like"/>
    <property type="match status" value="1"/>
</dbReference>
<evidence type="ECO:0000256" key="3">
    <source>
        <dbReference type="ARBA" id="ARBA00022692"/>
    </source>
</evidence>
<keyword evidence="4 12" id="KW-1133">Transmembrane helix</keyword>
<dbReference type="GO" id="GO:0005886">
    <property type="term" value="C:plasma membrane"/>
    <property type="evidence" value="ECO:0007669"/>
    <property type="project" value="UniProtKB-SubCell"/>
</dbReference>
<evidence type="ECO:0000256" key="10">
    <source>
        <dbReference type="ARBA" id="ARBA00023224"/>
    </source>
</evidence>
<dbReference type="CDD" id="cd15329">
    <property type="entry name" value="7tmA_5-HT7"/>
    <property type="match status" value="1"/>
</dbReference>
<accession>A0A193KUH0</accession>
<dbReference type="SMART" id="SM01381">
    <property type="entry name" value="7TM_GPCR_Srsx"/>
    <property type="match status" value="1"/>
</dbReference>
<keyword evidence="7" id="KW-1015">Disulfide bond</keyword>
<feature type="transmembrane region" description="Helical" evidence="12">
    <location>
        <begin position="91"/>
        <end position="114"/>
    </location>
</feature>
<keyword evidence="9" id="KW-0325">Glycoprotein</keyword>
<evidence type="ECO:0000256" key="5">
    <source>
        <dbReference type="ARBA" id="ARBA00023040"/>
    </source>
</evidence>
<feature type="transmembrane region" description="Helical" evidence="12">
    <location>
        <begin position="55"/>
        <end position="79"/>
    </location>
</feature>
<proteinExistence type="evidence at transcript level"/>
<keyword evidence="2" id="KW-1003">Cell membrane</keyword>
<dbReference type="AlphaFoldDB" id="A0A193KUH0"/>
<dbReference type="Pfam" id="PF00001">
    <property type="entry name" value="7tm_1"/>
    <property type="match status" value="1"/>
</dbReference>
<evidence type="ECO:0000256" key="6">
    <source>
        <dbReference type="ARBA" id="ARBA00023136"/>
    </source>
</evidence>
<dbReference type="PANTHER" id="PTHR24248">
    <property type="entry name" value="ADRENERGIC RECEPTOR-RELATED G-PROTEIN COUPLED RECEPTOR"/>
    <property type="match status" value="1"/>
</dbReference>
<evidence type="ECO:0000256" key="8">
    <source>
        <dbReference type="ARBA" id="ARBA00023170"/>
    </source>
</evidence>
<name>A0A193KUH0_SCHMD</name>
<dbReference type="InterPro" id="IPR002231">
    <property type="entry name" value="5HT_rcpt"/>
</dbReference>
<feature type="transmembrane region" description="Helical" evidence="12">
    <location>
        <begin position="171"/>
        <end position="191"/>
    </location>
</feature>
<keyword evidence="10 11" id="KW-0807">Transducer</keyword>
<dbReference type="EMBL" id="KX018845">
    <property type="protein sequence ID" value="ANO39006.1"/>
    <property type="molecule type" value="mRNA"/>
</dbReference>
<protein>
    <submittedName>
        <fullName evidence="14">GCR026</fullName>
    </submittedName>
</protein>
<keyword evidence="5 11" id="KW-0297">G-protein coupled receptor</keyword>
<dbReference type="PROSITE" id="PS00237">
    <property type="entry name" value="G_PROTEIN_RECEP_F1_1"/>
    <property type="match status" value="1"/>
</dbReference>
<feature type="transmembrane region" description="Helical" evidence="12">
    <location>
        <begin position="373"/>
        <end position="392"/>
    </location>
</feature>
<feature type="transmembrane region" description="Helical" evidence="12">
    <location>
        <begin position="211"/>
        <end position="230"/>
    </location>
</feature>
<feature type="domain" description="G-protein coupled receptors family 1 profile" evidence="13">
    <location>
        <begin position="71"/>
        <end position="389"/>
    </location>
</feature>
<dbReference type="InterPro" id="IPR017452">
    <property type="entry name" value="GPCR_Rhodpsn_7TM"/>
</dbReference>
<dbReference type="PANTHER" id="PTHR24248:SF199">
    <property type="entry name" value="IP13425P-RELATED"/>
    <property type="match status" value="1"/>
</dbReference>
<evidence type="ECO:0000313" key="14">
    <source>
        <dbReference type="EMBL" id="ANO39006.1"/>
    </source>
</evidence>
<evidence type="ECO:0000256" key="9">
    <source>
        <dbReference type="ARBA" id="ARBA00023180"/>
    </source>
</evidence>
<evidence type="ECO:0000256" key="7">
    <source>
        <dbReference type="ARBA" id="ARBA00023157"/>
    </source>
</evidence>
<feature type="transmembrane region" description="Helical" evidence="12">
    <location>
        <begin position="328"/>
        <end position="353"/>
    </location>
</feature>
<comment type="subcellular location">
    <subcellularLocation>
        <location evidence="1">Cell membrane</location>
        <topology evidence="1">Multi-pass membrane protein</topology>
    </subcellularLocation>
</comment>
<keyword evidence="3 11" id="KW-0812">Transmembrane</keyword>
<comment type="similarity">
    <text evidence="11">Belongs to the G-protein coupled receptor 1 family.</text>
</comment>
<keyword evidence="6 12" id="KW-0472">Membrane</keyword>
<evidence type="ECO:0000259" key="13">
    <source>
        <dbReference type="PROSITE" id="PS50262"/>
    </source>
</evidence>
<gene>
    <name evidence="14" type="primary">gcr026</name>
</gene>
<evidence type="ECO:0000256" key="1">
    <source>
        <dbReference type="ARBA" id="ARBA00004651"/>
    </source>
</evidence>
<dbReference type="PRINTS" id="PR01101">
    <property type="entry name" value="5HTRECEPTOR"/>
</dbReference>
<evidence type="ECO:0000256" key="12">
    <source>
        <dbReference type="SAM" id="Phobius"/>
    </source>
</evidence>
<dbReference type="GO" id="GO:0071880">
    <property type="term" value="P:adenylate cyclase-activating adrenergic receptor signaling pathway"/>
    <property type="evidence" value="ECO:0007669"/>
    <property type="project" value="TreeGrafter"/>
</dbReference>
<reference evidence="14" key="1">
    <citation type="journal article" date="2016" name="PLoS Biol.">
        <title>GPCRs Direct Germline Development and Somatic Gonad Function in Planarians.</title>
        <authorList>
            <person name="Saberi A."/>
            <person name="Jamal A."/>
            <person name="Beets I."/>
            <person name="Schoofs L."/>
            <person name="Newmark P.A."/>
        </authorList>
    </citation>
    <scope>NUCLEOTIDE SEQUENCE</scope>
</reference>
<dbReference type="GO" id="GO:0043410">
    <property type="term" value="P:positive regulation of MAPK cascade"/>
    <property type="evidence" value="ECO:0007669"/>
    <property type="project" value="TreeGrafter"/>
</dbReference>
<evidence type="ECO:0000256" key="2">
    <source>
        <dbReference type="ARBA" id="ARBA00022475"/>
    </source>
</evidence>
<dbReference type="PROSITE" id="PS50262">
    <property type="entry name" value="G_PROTEIN_RECEP_F1_2"/>
    <property type="match status" value="1"/>
</dbReference>